<keyword evidence="5" id="KW-1185">Reference proteome</keyword>
<dbReference type="Pfam" id="PF13181">
    <property type="entry name" value="TPR_8"/>
    <property type="match status" value="2"/>
</dbReference>
<gene>
    <name evidence="4" type="ORF">EJ903_05140</name>
</gene>
<dbReference type="InterPro" id="IPR036390">
    <property type="entry name" value="WH_DNA-bd_sf"/>
</dbReference>
<dbReference type="PANTHER" id="PTHR12558:SF13">
    <property type="entry name" value="CELL DIVISION CYCLE PROTEIN 27 HOMOLOG"/>
    <property type="match status" value="1"/>
</dbReference>
<dbReference type="InterPro" id="IPR003593">
    <property type="entry name" value="AAA+_ATPase"/>
</dbReference>
<accession>A0A3S0JKR8</accession>
<dbReference type="Pfam" id="PF13191">
    <property type="entry name" value="AAA_16"/>
    <property type="match status" value="1"/>
</dbReference>
<dbReference type="GO" id="GO:0006396">
    <property type="term" value="P:RNA processing"/>
    <property type="evidence" value="ECO:0007669"/>
    <property type="project" value="InterPro"/>
</dbReference>
<proteinExistence type="predicted"/>
<dbReference type="RefSeq" id="WP_126612782.1">
    <property type="nucleotide sequence ID" value="NZ_JBHUCY010000004.1"/>
</dbReference>
<keyword evidence="2" id="KW-0802">TPR repeat</keyword>
<evidence type="ECO:0000313" key="5">
    <source>
        <dbReference type="Proteomes" id="UP000277007"/>
    </source>
</evidence>
<evidence type="ECO:0000313" key="4">
    <source>
        <dbReference type="EMBL" id="RTR22959.1"/>
    </source>
</evidence>
<dbReference type="InterPro" id="IPR027417">
    <property type="entry name" value="P-loop_NTPase"/>
</dbReference>
<comment type="caution">
    <text evidence="4">The sequence shown here is derived from an EMBL/GenBank/DDBJ whole genome shotgun (WGS) entry which is preliminary data.</text>
</comment>
<dbReference type="GO" id="GO:0003677">
    <property type="term" value="F:DNA binding"/>
    <property type="evidence" value="ECO:0007669"/>
    <property type="project" value="UniProtKB-KW"/>
</dbReference>
<dbReference type="Gene3D" id="3.40.50.300">
    <property type="entry name" value="P-loop containing nucleotide triphosphate hydrolases"/>
    <property type="match status" value="1"/>
</dbReference>
<dbReference type="OrthoDB" id="649979at2"/>
<organism evidence="4 5">
    <name type="scientific">Azospirillum griseum</name>
    <dbReference type="NCBI Taxonomy" id="2496639"/>
    <lineage>
        <taxon>Bacteria</taxon>
        <taxon>Pseudomonadati</taxon>
        <taxon>Pseudomonadota</taxon>
        <taxon>Alphaproteobacteria</taxon>
        <taxon>Rhodospirillales</taxon>
        <taxon>Azospirillaceae</taxon>
        <taxon>Azospirillum</taxon>
    </lineage>
</organism>
<feature type="domain" description="AAA+ ATPase" evidence="3">
    <location>
        <begin position="43"/>
        <end position="247"/>
    </location>
</feature>
<dbReference type="InterPro" id="IPR003107">
    <property type="entry name" value="HAT"/>
</dbReference>
<dbReference type="SUPFAM" id="SSF52540">
    <property type="entry name" value="P-loop containing nucleoside triphosphate hydrolases"/>
    <property type="match status" value="1"/>
</dbReference>
<dbReference type="InterPro" id="IPR019734">
    <property type="entry name" value="TPR_rpt"/>
</dbReference>
<dbReference type="SMART" id="SM00028">
    <property type="entry name" value="TPR"/>
    <property type="match status" value="5"/>
</dbReference>
<dbReference type="Proteomes" id="UP000277007">
    <property type="component" value="Unassembled WGS sequence"/>
</dbReference>
<dbReference type="SUPFAM" id="SSF48452">
    <property type="entry name" value="TPR-like"/>
    <property type="match status" value="1"/>
</dbReference>
<feature type="repeat" description="TPR" evidence="2">
    <location>
        <begin position="660"/>
        <end position="693"/>
    </location>
</feature>
<dbReference type="PANTHER" id="PTHR12558">
    <property type="entry name" value="CELL DIVISION CYCLE 16,23,27"/>
    <property type="match status" value="1"/>
</dbReference>
<protein>
    <submittedName>
        <fullName evidence="4">Tetratricopeptide repeat protein</fullName>
    </submittedName>
</protein>
<dbReference type="SMART" id="SM00386">
    <property type="entry name" value="HAT"/>
    <property type="match status" value="3"/>
</dbReference>
<name>A0A3S0JKR8_9PROT</name>
<dbReference type="AlphaFoldDB" id="A0A3S0JKR8"/>
<dbReference type="InterPro" id="IPR041664">
    <property type="entry name" value="AAA_16"/>
</dbReference>
<evidence type="ECO:0000256" key="1">
    <source>
        <dbReference type="ARBA" id="ARBA00023125"/>
    </source>
</evidence>
<keyword evidence="1" id="KW-0238">DNA-binding</keyword>
<reference evidence="4 5" key="1">
    <citation type="submission" date="2018-12" db="EMBL/GenBank/DDBJ databases">
        <authorList>
            <person name="Yang Y."/>
        </authorList>
    </citation>
    <scope>NUCLEOTIDE SEQUENCE [LARGE SCALE GENOMIC DNA]</scope>
    <source>
        <strain evidence="4 5">L-25-5w-1</strain>
    </source>
</reference>
<evidence type="ECO:0000256" key="2">
    <source>
        <dbReference type="PROSITE-ProRule" id="PRU00339"/>
    </source>
</evidence>
<dbReference type="InterPro" id="IPR011990">
    <property type="entry name" value="TPR-like_helical_dom_sf"/>
</dbReference>
<dbReference type="Pfam" id="PF13432">
    <property type="entry name" value="TPR_16"/>
    <property type="match status" value="1"/>
</dbReference>
<dbReference type="SUPFAM" id="SSF46785">
    <property type="entry name" value="Winged helix' DNA-binding domain"/>
    <property type="match status" value="1"/>
</dbReference>
<dbReference type="EMBL" id="RXMA01000003">
    <property type="protein sequence ID" value="RTR22959.1"/>
    <property type="molecule type" value="Genomic_DNA"/>
</dbReference>
<evidence type="ECO:0000259" key="3">
    <source>
        <dbReference type="SMART" id="SM00382"/>
    </source>
</evidence>
<sequence>MTTQRFYNPNWINDDDLVAGFIARRALFTFLRDELKRMPRHGSVQHFLLVGPRGSGKTTLLKRLAVALRRDEDLTDHLIPLSFQEELYQIKGLSDFWWAACDALLDELERTGQNADADRLTDAIDARKRGNPGLPTNLHDDVGLRLLLRICAELQRRPVLLVDNLDMVMQRLDTRGRKRNDPLSPTYWALREALSTADAPIMIGGSVRVSEPFSGYDKAFYDFFATKRMPKLSLEEVEDVLRHLAIDHGMGDWDQRVRGGRGRIKALYEMTGGNPRALGLIFDLLRQGATGRAIDDFERLLDLTTPYYKARMEDLSEQAQVIVHAMAQLRRRVPAADIAREAGLETRTVSAQLELLVNEGVVEKTPGKKTHYIVAEQLFRIWLQMRSSRRLRQRVQYLTEFLEAWFDQEELGALLTTDNRLPSRPRAAALRDFAMAEWQGDQTAIGRALKARAADGLLCDPDGLSPPAAPGDFAPDLEALTKCSDQLRANKKHLGSLDPKLLLGSLSLNVQERCDRANRLCDPATSEAEQKRLESLFADERDRLQRAGLSAADIDLLYELRSRDLWRLPNLTVAEVDATVKTTQAQPARLHRLAWRLLGSRLIKASSATEAQDWITFGRNCAPELNTDNWAAVAWALRLDGFIDAAADAVKEAFLHGPSARAWFERGNLLIHDKHFKEAKAAFCKAIALDPSRAILWCRLAGVLDDHLGQYDAAEAAFRKAIDLAPSDHWAWRDLGDLLADHFGRYEEAETAFRKAIEHNPSTSLLWTRLGQLLSNHLGHFDKAGVAFRKAIELDPSDFLPWVCLGHLSVYHLQRYEAAEGAFRKAIKLSPSTEWLWTCLATLLTNHLERHKEAECFLQKSIALYPSKAFSWSEIASAMCKSSRSIDKINEAESAFFRSYIIDPSNEWQFNAWKSLEYLRASLPICEAIAAENWGIAREQLEKVVANSKSEPDLWASEAMIDVVVGGALQLGQGERLLRLLCELGVDRLAAPLVMALEAAVAGSPESLANVEPEARGAAESLYARLTRKAEEEGALKN</sequence>
<dbReference type="PROSITE" id="PS50005">
    <property type="entry name" value="TPR"/>
    <property type="match status" value="1"/>
</dbReference>
<dbReference type="SMART" id="SM00382">
    <property type="entry name" value="AAA"/>
    <property type="match status" value="1"/>
</dbReference>
<dbReference type="Gene3D" id="1.25.40.10">
    <property type="entry name" value="Tetratricopeptide repeat domain"/>
    <property type="match status" value="2"/>
</dbReference>